<keyword evidence="5 8" id="KW-1133">Transmembrane helix</keyword>
<keyword evidence="8" id="KW-1003">Cell membrane</keyword>
<proteinExistence type="inferred from homology"/>
<dbReference type="InterPro" id="IPR036259">
    <property type="entry name" value="MFS_trans_sf"/>
</dbReference>
<dbReference type="NCBIfam" id="TIGR00886">
    <property type="entry name" value="2A0108"/>
    <property type="match status" value="1"/>
</dbReference>
<feature type="transmembrane region" description="Helical" evidence="8">
    <location>
        <begin position="38"/>
        <end position="56"/>
    </location>
</feature>
<feature type="transmembrane region" description="Helical" evidence="8">
    <location>
        <begin position="352"/>
        <end position="371"/>
    </location>
</feature>
<evidence type="ECO:0000256" key="4">
    <source>
        <dbReference type="ARBA" id="ARBA00022692"/>
    </source>
</evidence>
<feature type="transmembrane region" description="Helical" evidence="8">
    <location>
        <begin position="165"/>
        <end position="184"/>
    </location>
</feature>
<evidence type="ECO:0000256" key="1">
    <source>
        <dbReference type="ARBA" id="ARBA00004141"/>
    </source>
</evidence>
<dbReference type="InterPro" id="IPR044772">
    <property type="entry name" value="NO3_transporter"/>
</dbReference>
<dbReference type="GO" id="GO:0015112">
    <property type="term" value="F:nitrate transmembrane transporter activity"/>
    <property type="evidence" value="ECO:0007669"/>
    <property type="project" value="UniProtKB-UniRule"/>
</dbReference>
<feature type="transmembrane region" description="Helical" evidence="8">
    <location>
        <begin position="223"/>
        <end position="247"/>
    </location>
</feature>
<evidence type="ECO:0000256" key="7">
    <source>
        <dbReference type="ARBA" id="ARBA00023136"/>
    </source>
</evidence>
<gene>
    <name evidence="9" type="ORF">PSNMU_V1.4_AUG-EV-PASAV3_0011820</name>
</gene>
<evidence type="ECO:0000313" key="10">
    <source>
        <dbReference type="Proteomes" id="UP000291116"/>
    </source>
</evidence>
<feature type="transmembrane region" description="Helical" evidence="8">
    <location>
        <begin position="68"/>
        <end position="87"/>
    </location>
</feature>
<dbReference type="InterPro" id="IPR004737">
    <property type="entry name" value="NO3_transporter_NarK/NarU-like"/>
</dbReference>
<comment type="similarity">
    <text evidence="2 8">Belongs to the major facilitator superfamily. Nitrate/nitrite porter (TC 2.A.1.8) family.</text>
</comment>
<evidence type="ECO:0000313" key="9">
    <source>
        <dbReference type="EMBL" id="VEU34473.1"/>
    </source>
</evidence>
<dbReference type="GO" id="GO:0015113">
    <property type="term" value="F:nitrite transmembrane transporter activity"/>
    <property type="evidence" value="ECO:0007669"/>
    <property type="project" value="InterPro"/>
</dbReference>
<dbReference type="Proteomes" id="UP000291116">
    <property type="component" value="Unassembled WGS sequence"/>
</dbReference>
<dbReference type="OrthoDB" id="434240at2759"/>
<sequence>MRAFHFSWWGFFVAFFIWFAIAPLLSEIKVDLGLTKQEIWTSSIVGVGGTILMRFILGPACDKWGARIPMAVVLCAASIPTACTGLVKDATGLAILRLFIGSAGGTFVMCQYWSTSMFCKEVVGTSNALCGGWGNLGGGVTQLIMGSALFPLFKSFYGGDASKAWRVVSVVPAVVAFGTGIMIYKMSDDCPKGNYSDLKKHGQMAEVSAGASFRQGAFNINTWFLFIQYACCFGVELTMNNAAALYFKDKFELSTESAAAIASIFGFMNLFARGLGGYFSDKGNQYMGMRGRLWAQTICLIGEGVLVLVFAQTNSLGAAITVMVFFSLFVQAAEGTSYGIVPYVDPPATGSISGIVGAGGNTGAVCFGLGFRNLEYKTAFMLMGFTILGSSALSLVIFIKGHAGLVCGEDAPKEATTATLAVPAKDAEASEDVNEE</sequence>
<keyword evidence="10" id="KW-1185">Reference proteome</keyword>
<keyword evidence="7 8" id="KW-0472">Membrane</keyword>
<evidence type="ECO:0000256" key="6">
    <source>
        <dbReference type="ARBA" id="ARBA00023063"/>
    </source>
</evidence>
<reference evidence="9 10" key="1">
    <citation type="submission" date="2019-01" db="EMBL/GenBank/DDBJ databases">
        <authorList>
            <person name="Ferrante I. M."/>
        </authorList>
    </citation>
    <scope>NUCLEOTIDE SEQUENCE [LARGE SCALE GENOMIC DNA]</scope>
    <source>
        <strain evidence="9 10">B856</strain>
    </source>
</reference>
<dbReference type="PANTHER" id="PTHR23515">
    <property type="entry name" value="HIGH-AFFINITY NITRATE TRANSPORTER 2.3"/>
    <property type="match status" value="1"/>
</dbReference>
<keyword evidence="4 8" id="KW-0812">Transmembrane</keyword>
<dbReference type="Gene3D" id="1.20.1250.20">
    <property type="entry name" value="MFS general substrate transporter like domains"/>
    <property type="match status" value="2"/>
</dbReference>
<dbReference type="InterPro" id="IPR011701">
    <property type="entry name" value="MFS"/>
</dbReference>
<feature type="transmembrane region" description="Helical" evidence="8">
    <location>
        <begin position="94"/>
        <end position="114"/>
    </location>
</feature>
<dbReference type="GO" id="GO:0005886">
    <property type="term" value="C:plasma membrane"/>
    <property type="evidence" value="ECO:0007669"/>
    <property type="project" value="UniProtKB-SubCell"/>
</dbReference>
<feature type="transmembrane region" description="Helical" evidence="8">
    <location>
        <begin position="134"/>
        <end position="153"/>
    </location>
</feature>
<evidence type="ECO:0000256" key="8">
    <source>
        <dbReference type="RuleBase" id="RU366033"/>
    </source>
</evidence>
<dbReference type="Pfam" id="PF07690">
    <property type="entry name" value="MFS_1"/>
    <property type="match status" value="1"/>
</dbReference>
<feature type="transmembrane region" description="Helical" evidence="8">
    <location>
        <begin position="318"/>
        <end position="340"/>
    </location>
</feature>
<dbReference type="SUPFAM" id="SSF103473">
    <property type="entry name" value="MFS general substrate transporter"/>
    <property type="match status" value="1"/>
</dbReference>
<keyword evidence="3 8" id="KW-0813">Transport</keyword>
<feature type="transmembrane region" description="Helical" evidence="8">
    <location>
        <begin position="6"/>
        <end position="26"/>
    </location>
</feature>
<keyword evidence="6 8" id="KW-0534">Nitrate assimilation</keyword>
<feature type="transmembrane region" description="Helical" evidence="8">
    <location>
        <begin position="378"/>
        <end position="399"/>
    </location>
</feature>
<dbReference type="EMBL" id="CAACVS010000029">
    <property type="protein sequence ID" value="VEU34473.1"/>
    <property type="molecule type" value="Genomic_DNA"/>
</dbReference>
<evidence type="ECO:0000256" key="2">
    <source>
        <dbReference type="ARBA" id="ARBA00008432"/>
    </source>
</evidence>
<feature type="transmembrane region" description="Helical" evidence="8">
    <location>
        <begin position="259"/>
        <end position="279"/>
    </location>
</feature>
<evidence type="ECO:0000256" key="5">
    <source>
        <dbReference type="ARBA" id="ARBA00022989"/>
    </source>
</evidence>
<dbReference type="AlphaFoldDB" id="A0A448YXD0"/>
<accession>A0A448YXD0</accession>
<name>A0A448YXD0_9STRA</name>
<comment type="subcellular location">
    <subcellularLocation>
        <location evidence="8">Cell membrane</location>
        <topology evidence="8">Multi-pass membrane protein</topology>
    </subcellularLocation>
    <subcellularLocation>
        <location evidence="1">Membrane</location>
        <topology evidence="1">Multi-pass membrane protein</topology>
    </subcellularLocation>
</comment>
<protein>
    <recommendedName>
        <fullName evidence="8">Nitrate/nitrite transporter</fullName>
    </recommendedName>
</protein>
<organism evidence="9 10">
    <name type="scientific">Pseudo-nitzschia multistriata</name>
    <dbReference type="NCBI Taxonomy" id="183589"/>
    <lineage>
        <taxon>Eukaryota</taxon>
        <taxon>Sar</taxon>
        <taxon>Stramenopiles</taxon>
        <taxon>Ochrophyta</taxon>
        <taxon>Bacillariophyta</taxon>
        <taxon>Bacillariophyceae</taxon>
        <taxon>Bacillariophycidae</taxon>
        <taxon>Bacillariales</taxon>
        <taxon>Bacillariaceae</taxon>
        <taxon>Pseudo-nitzschia</taxon>
    </lineage>
</organism>
<evidence type="ECO:0000256" key="3">
    <source>
        <dbReference type="ARBA" id="ARBA00022448"/>
    </source>
</evidence>
<feature type="transmembrane region" description="Helical" evidence="8">
    <location>
        <begin position="291"/>
        <end position="311"/>
    </location>
</feature>
<dbReference type="GO" id="GO:0042128">
    <property type="term" value="P:nitrate assimilation"/>
    <property type="evidence" value="ECO:0007669"/>
    <property type="project" value="UniProtKB-UniRule"/>
</dbReference>